<dbReference type="GO" id="GO:0005960">
    <property type="term" value="C:glycine cleavage complex"/>
    <property type="evidence" value="ECO:0007669"/>
    <property type="project" value="TreeGrafter"/>
</dbReference>
<comment type="cofactor">
    <cofactor evidence="1 8 9">
        <name>pyridoxal 5'-phosphate</name>
        <dbReference type="ChEBI" id="CHEBI:597326"/>
    </cofactor>
</comment>
<dbReference type="InterPro" id="IPR015424">
    <property type="entry name" value="PyrdxlP-dep_Trfase"/>
</dbReference>
<dbReference type="FunFam" id="3.40.640.10:FF:000007">
    <property type="entry name" value="glycine dehydrogenase (Decarboxylating), mitochondrial"/>
    <property type="match status" value="1"/>
</dbReference>
<evidence type="ECO:0000256" key="5">
    <source>
        <dbReference type="ARBA" id="ARBA00022898"/>
    </source>
</evidence>
<dbReference type="InterPro" id="IPR049315">
    <property type="entry name" value="GDC-P_N"/>
</dbReference>
<dbReference type="NCBIfam" id="NF003346">
    <property type="entry name" value="PRK04366.1"/>
    <property type="match status" value="1"/>
</dbReference>
<evidence type="ECO:0000256" key="7">
    <source>
        <dbReference type="ARBA" id="ARBA00049026"/>
    </source>
</evidence>
<dbReference type="InterPro" id="IPR003437">
    <property type="entry name" value="GcvP"/>
</dbReference>
<dbReference type="EC" id="1.4.4.2" evidence="8"/>
<dbReference type="Pfam" id="PF02347">
    <property type="entry name" value="GDC-P"/>
    <property type="match status" value="2"/>
</dbReference>
<evidence type="ECO:0000256" key="6">
    <source>
        <dbReference type="ARBA" id="ARBA00023002"/>
    </source>
</evidence>
<dbReference type="GO" id="GO:0016594">
    <property type="term" value="F:glycine binding"/>
    <property type="evidence" value="ECO:0007669"/>
    <property type="project" value="TreeGrafter"/>
</dbReference>
<dbReference type="GO" id="GO:0005829">
    <property type="term" value="C:cytosol"/>
    <property type="evidence" value="ECO:0007669"/>
    <property type="project" value="TreeGrafter"/>
</dbReference>
<comment type="catalytic activity">
    <reaction evidence="7 8">
        <text>N(6)-[(R)-lipoyl]-L-lysyl-[glycine-cleavage complex H protein] + glycine + H(+) = N(6)-[(R)-S(8)-aminomethyldihydrolipoyl]-L-lysyl-[glycine-cleavage complex H protein] + CO2</text>
        <dbReference type="Rhea" id="RHEA:24304"/>
        <dbReference type="Rhea" id="RHEA-COMP:10494"/>
        <dbReference type="Rhea" id="RHEA-COMP:10495"/>
        <dbReference type="ChEBI" id="CHEBI:15378"/>
        <dbReference type="ChEBI" id="CHEBI:16526"/>
        <dbReference type="ChEBI" id="CHEBI:57305"/>
        <dbReference type="ChEBI" id="CHEBI:83099"/>
        <dbReference type="ChEBI" id="CHEBI:83143"/>
        <dbReference type="EC" id="1.4.4.2"/>
    </reaction>
</comment>
<comment type="subunit">
    <text evidence="4 8">The glycine cleavage system is composed of four proteins: P, T, L and H.</text>
</comment>
<evidence type="ECO:0000313" key="10">
    <source>
        <dbReference type="EMBL" id="MUI39108.1"/>
    </source>
</evidence>
<dbReference type="GO" id="GO:0019464">
    <property type="term" value="P:glycine decarboxylation via glycine cleavage system"/>
    <property type="evidence" value="ECO:0007669"/>
    <property type="project" value="UniProtKB-UniRule"/>
</dbReference>
<evidence type="ECO:0000256" key="1">
    <source>
        <dbReference type="ARBA" id="ARBA00001933"/>
    </source>
</evidence>
<comment type="function">
    <text evidence="2 8">The glycine cleavage system catalyzes the degradation of glycine. The P protein binds the alpha-amino group of glycine through its pyridoxal phosphate cofactor; CO(2) is released and the remaining methylamine moiety is then transferred to the lipoamide cofactor of the H protein.</text>
</comment>
<dbReference type="RefSeq" id="WP_003111566.1">
    <property type="nucleotide sequence ID" value="NZ_AP014651.1"/>
</dbReference>
<evidence type="ECO:0000256" key="9">
    <source>
        <dbReference type="PIRSR" id="PIRSR603437-50"/>
    </source>
</evidence>
<evidence type="ECO:0000256" key="4">
    <source>
        <dbReference type="ARBA" id="ARBA00011690"/>
    </source>
</evidence>
<gene>
    <name evidence="8 10" type="primary">gcvP</name>
    <name evidence="10" type="ORF">GNQ48_29320</name>
</gene>
<dbReference type="GO" id="GO:0004375">
    <property type="term" value="F:glycine dehydrogenase (decarboxylating) activity"/>
    <property type="evidence" value="ECO:0007669"/>
    <property type="project" value="UniProtKB-EC"/>
</dbReference>
<dbReference type="HAMAP" id="MF_00711">
    <property type="entry name" value="GcvP"/>
    <property type="match status" value="1"/>
</dbReference>
<comment type="similarity">
    <text evidence="3 8">Belongs to the GcvP family.</text>
</comment>
<dbReference type="Gene3D" id="3.40.640.10">
    <property type="entry name" value="Type I PLP-dependent aspartate aminotransferase-like (Major domain)"/>
    <property type="match status" value="2"/>
</dbReference>
<dbReference type="InterPro" id="IPR049316">
    <property type="entry name" value="GDC-P_C"/>
</dbReference>
<reference evidence="10 11" key="1">
    <citation type="submission" date="2019-11" db="EMBL/GenBank/DDBJ databases">
        <title>Genomes of ocular Pseudomonas aeruginosa isolates.</title>
        <authorList>
            <person name="Khan M."/>
            <person name="Rice S.A."/>
            <person name="Willcox M.D.P."/>
            <person name="Stapleton F."/>
        </authorList>
    </citation>
    <scope>NUCLEOTIDE SEQUENCE [LARGE SCALE GENOMIC DNA]</scope>
    <source>
        <strain evidence="10 11">PA221</strain>
    </source>
</reference>
<dbReference type="GO" id="GO:0030170">
    <property type="term" value="F:pyridoxal phosphate binding"/>
    <property type="evidence" value="ECO:0007669"/>
    <property type="project" value="TreeGrafter"/>
</dbReference>
<dbReference type="InterPro" id="IPR015422">
    <property type="entry name" value="PyrdxlP-dep_Trfase_small"/>
</dbReference>
<evidence type="ECO:0000256" key="2">
    <source>
        <dbReference type="ARBA" id="ARBA00003788"/>
    </source>
</evidence>
<proteinExistence type="inferred from homology"/>
<dbReference type="Proteomes" id="UP000433532">
    <property type="component" value="Unassembled WGS sequence"/>
</dbReference>
<evidence type="ECO:0000256" key="8">
    <source>
        <dbReference type="HAMAP-Rule" id="MF_00711"/>
    </source>
</evidence>
<dbReference type="PANTHER" id="PTHR11773">
    <property type="entry name" value="GLYCINE DEHYDROGENASE, DECARBOXYLATING"/>
    <property type="match status" value="1"/>
</dbReference>
<dbReference type="FunFam" id="3.40.640.10:FF:000005">
    <property type="entry name" value="Glycine dehydrogenase (decarboxylating), mitochondrial"/>
    <property type="match status" value="1"/>
</dbReference>
<organism evidence="10 11">
    <name type="scientific">Pseudomonas aeruginosa</name>
    <dbReference type="NCBI Taxonomy" id="287"/>
    <lineage>
        <taxon>Bacteria</taxon>
        <taxon>Pseudomonadati</taxon>
        <taxon>Pseudomonadota</taxon>
        <taxon>Gammaproteobacteria</taxon>
        <taxon>Pseudomonadales</taxon>
        <taxon>Pseudomonadaceae</taxon>
        <taxon>Pseudomonas</taxon>
    </lineage>
</organism>
<dbReference type="Pfam" id="PF21478">
    <property type="entry name" value="GcvP2_C"/>
    <property type="match status" value="1"/>
</dbReference>
<dbReference type="Gene3D" id="3.90.1150.10">
    <property type="entry name" value="Aspartate Aminotransferase, domain 1"/>
    <property type="match status" value="1"/>
</dbReference>
<dbReference type="PANTHER" id="PTHR11773:SF1">
    <property type="entry name" value="GLYCINE DEHYDROGENASE (DECARBOXYLATING), MITOCHONDRIAL"/>
    <property type="match status" value="1"/>
</dbReference>
<protein>
    <recommendedName>
        <fullName evidence="8">Glycine dehydrogenase (decarboxylating)</fullName>
        <ecNumber evidence="8">1.4.4.2</ecNumber>
    </recommendedName>
    <alternativeName>
        <fullName evidence="8">Glycine cleavage system P-protein</fullName>
    </alternativeName>
    <alternativeName>
        <fullName evidence="8">Glycine decarboxylase</fullName>
    </alternativeName>
    <alternativeName>
        <fullName evidence="8">Glycine dehydrogenase (aminomethyl-transferring)</fullName>
    </alternativeName>
</protein>
<dbReference type="SUPFAM" id="SSF53383">
    <property type="entry name" value="PLP-dependent transferases"/>
    <property type="match status" value="2"/>
</dbReference>
<dbReference type="NCBIfam" id="TIGR00461">
    <property type="entry name" value="gcvP"/>
    <property type="match status" value="1"/>
</dbReference>
<accession>A0A0C6EYL5</accession>
<comment type="caution">
    <text evidence="10">The sequence shown here is derived from an EMBL/GenBank/DDBJ whole genome shotgun (WGS) entry which is preliminary data.</text>
</comment>
<dbReference type="AlphaFoldDB" id="A0A0C6EYL5"/>
<name>A0A0C6EYL5_PSEAI</name>
<dbReference type="InterPro" id="IPR015421">
    <property type="entry name" value="PyrdxlP-dep_Trfase_major"/>
</dbReference>
<evidence type="ECO:0000256" key="3">
    <source>
        <dbReference type="ARBA" id="ARBA00010756"/>
    </source>
</evidence>
<evidence type="ECO:0000313" key="11">
    <source>
        <dbReference type="Proteomes" id="UP000433532"/>
    </source>
</evidence>
<keyword evidence="5 8" id="KW-0663">Pyridoxal phosphate</keyword>
<sequence length="959" mass="103859">MTDNLNLGAIDLGTDDEFIARHIGPRAADTQAMLQRLGYDSLDTLIGNVIPDSIKGSSVLDLPAGMGEAEALASLKAIAARNRALRSFIGQGYYNCHTPAPILRNLLENPAWYTAYTPYQPEISQGRLEALLNFQTLVSDLSGLPIANASMLDEATAAAEAMTFCKRLSKNRTSQAFFASRHCHPQTLDVLRTRAEPLGIEVVVGDESAIEDFSAYFGALLQYPTCDGEIVDYRELVSRFHAVDALVAVAADLLALTLLTPPGEFGADVAIGSAQRFGVPLGFGGPHAAYFATRDAFKRDMPGRLVGVSIDRHGKPAYRLAMQTREQHIRREKATSNICTAQVLLANIASMFAVYHGPQGLLRIARRTHRLTAILAAGLERLGVAVEQKHFFDTLSLATGARTAAIHAKARAAGINLREIDAGRLGLSLDETVRQADVETLWGLLAEEGQALPDFAALAASSGDRLPVELLRQSAILSHPIFNRHHSETELMRYLRKLADKDLALDRTMIPLGSCTMKLNAASEMIPVTWAEFGNLHPFAPAEQSEGYRQLTDELEAMLCSATGYDAVSLQPNAGSQGEYAGLLAIRAYHQSRGDSQRDICLIPSSAHGTNPATASMVGMRVVVVACDARGNVDVEDLRNKASEHKERLAALMITYPSTHGVFEEAIREICAIVHDCGGQVYIDGANMNAMVGLCAPGKFGGDVSHLNLHKTFCIPHGGGGPGVGPIGVRAHLAPFLPGHARGERKEGAVSAAPYGSASILPITWMYIRMMGGEGLKRASEMAILNANYIAHRLEEHYPVLYAGGNGLVAHECILDLRPLKDSSGISVDDVAKRLMDFGFHAPTMSFPVAGTLMIEPTESESKAELDRFCDAMIRIREEIRAVERGELDKEDNPLKNAPHTAAELLGEWNHAYSREQAAYPLASLVEAKYWPPVGRVDNVYGDRNLTCSCPPIEAYSEE</sequence>
<dbReference type="CDD" id="cd00613">
    <property type="entry name" value="GDC-P"/>
    <property type="match status" value="1"/>
</dbReference>
<dbReference type="EMBL" id="WOAD01000043">
    <property type="protein sequence ID" value="MUI39108.1"/>
    <property type="molecule type" value="Genomic_DNA"/>
</dbReference>
<feature type="modified residue" description="N6-(pyridoxal phosphate)lysine" evidence="8 9">
    <location>
        <position position="711"/>
    </location>
</feature>
<dbReference type="FunFam" id="3.90.1150.10:FF:000007">
    <property type="entry name" value="Glycine dehydrogenase (decarboxylating), mitochondrial"/>
    <property type="match status" value="1"/>
</dbReference>
<keyword evidence="6 8" id="KW-0560">Oxidoreductase</keyword>
<dbReference type="InterPro" id="IPR020581">
    <property type="entry name" value="GDC_P"/>
</dbReference>